<reference evidence="1 2" key="1">
    <citation type="submission" date="2009-02" db="EMBL/GenBank/DDBJ databases">
        <title>Sequencing of the draft genome and assembly of Dethiobacter alkaliphilus AHT 1.</title>
        <authorList>
            <consortium name="US DOE Joint Genome Institute (JGI-PGF)"/>
            <person name="Lucas S."/>
            <person name="Copeland A."/>
            <person name="Lapidus A."/>
            <person name="Glavina del Rio T."/>
            <person name="Dalin E."/>
            <person name="Tice H."/>
            <person name="Bruce D."/>
            <person name="Goodwin L."/>
            <person name="Pitluck S."/>
            <person name="Larimer F."/>
            <person name="Land M.L."/>
            <person name="Hauser L."/>
            <person name="Muyzer G."/>
        </authorList>
    </citation>
    <scope>NUCLEOTIDE SEQUENCE [LARGE SCALE GENOMIC DNA]</scope>
    <source>
        <strain evidence="1 2">AHT 1</strain>
    </source>
</reference>
<dbReference type="RefSeq" id="WP_008519179.1">
    <property type="nucleotide sequence ID" value="NZ_ACJM01000027.1"/>
</dbReference>
<proteinExistence type="predicted"/>
<dbReference type="AlphaFoldDB" id="C0GKU3"/>
<comment type="caution">
    <text evidence="1">The sequence shown here is derived from an EMBL/GenBank/DDBJ whole genome shotgun (WGS) entry which is preliminary data.</text>
</comment>
<dbReference type="OrthoDB" id="2083940at2"/>
<keyword evidence="2" id="KW-1185">Reference proteome</keyword>
<dbReference type="Proteomes" id="UP000006443">
    <property type="component" value="Unassembled WGS sequence"/>
</dbReference>
<evidence type="ECO:0008006" key="3">
    <source>
        <dbReference type="Google" id="ProtNLM"/>
    </source>
</evidence>
<evidence type="ECO:0000313" key="2">
    <source>
        <dbReference type="Proteomes" id="UP000006443"/>
    </source>
</evidence>
<gene>
    <name evidence="1" type="ORF">DealDRAFT_3102</name>
</gene>
<organism evidence="1 2">
    <name type="scientific">Dethiobacter alkaliphilus AHT 1</name>
    <dbReference type="NCBI Taxonomy" id="555088"/>
    <lineage>
        <taxon>Bacteria</taxon>
        <taxon>Bacillati</taxon>
        <taxon>Bacillota</taxon>
        <taxon>Dethiobacteria</taxon>
        <taxon>Dethiobacterales</taxon>
        <taxon>Dethiobacteraceae</taxon>
        <taxon>Dethiobacter</taxon>
    </lineage>
</organism>
<protein>
    <recommendedName>
        <fullName evidence="3">EVE domain-containing protein</fullName>
    </recommendedName>
</protein>
<accession>C0GKU3</accession>
<sequence length="150" mass="16607">MIKVGRYYIKKHYRTEEEYPGPEGIHFTRRAAGVAGRFAECGGFLLYEAGQRDGKGPVGAKCVYGYGVVAGEPVEVEPPRVANGKEYPLVVPVEIKKRLADRGQGIPLVILKEEFGIQMRPTLGGVMEISREVFAELQGRIDLLEGEEKK</sequence>
<evidence type="ECO:0000313" key="1">
    <source>
        <dbReference type="EMBL" id="EEG76062.1"/>
    </source>
</evidence>
<name>C0GKU3_DETAL</name>
<dbReference type="EMBL" id="ACJM01000027">
    <property type="protein sequence ID" value="EEG76062.1"/>
    <property type="molecule type" value="Genomic_DNA"/>
</dbReference>